<dbReference type="GO" id="GO:0005634">
    <property type="term" value="C:nucleus"/>
    <property type="evidence" value="ECO:0007669"/>
    <property type="project" value="UniProtKB-SubCell"/>
</dbReference>
<evidence type="ECO:0000313" key="9">
    <source>
        <dbReference type="Proteomes" id="UP000288716"/>
    </source>
</evidence>
<evidence type="ECO:0000256" key="3">
    <source>
        <dbReference type="ARBA" id="ARBA00023015"/>
    </source>
</evidence>
<gene>
    <name evidence="8" type="ORF">B4U80_01936</name>
</gene>
<dbReference type="GO" id="GO:0045893">
    <property type="term" value="P:positive regulation of DNA-templated transcription"/>
    <property type="evidence" value="ECO:0007669"/>
    <property type="project" value="InterPro"/>
</dbReference>
<dbReference type="EMBL" id="NCKV01006043">
    <property type="protein sequence ID" value="RWS23694.1"/>
    <property type="molecule type" value="Genomic_DNA"/>
</dbReference>
<dbReference type="InterPro" id="IPR028128">
    <property type="entry name" value="Vasculin_fam"/>
</dbReference>
<keyword evidence="3" id="KW-0805">Transcription regulation</keyword>
<dbReference type="PANTHER" id="PTHR14339:SF12">
    <property type="entry name" value="VASCULIN"/>
    <property type="match status" value="1"/>
</dbReference>
<feature type="compositionally biased region" description="Polar residues" evidence="7">
    <location>
        <begin position="109"/>
        <end position="126"/>
    </location>
</feature>
<keyword evidence="4" id="KW-0238">DNA-binding</keyword>
<evidence type="ECO:0000313" key="8">
    <source>
        <dbReference type="EMBL" id="RWS23694.1"/>
    </source>
</evidence>
<name>A0A443S896_9ACAR</name>
<keyword evidence="9" id="KW-1185">Reference proteome</keyword>
<organism evidence="8 9">
    <name type="scientific">Leptotrombidium deliense</name>
    <dbReference type="NCBI Taxonomy" id="299467"/>
    <lineage>
        <taxon>Eukaryota</taxon>
        <taxon>Metazoa</taxon>
        <taxon>Ecdysozoa</taxon>
        <taxon>Arthropoda</taxon>
        <taxon>Chelicerata</taxon>
        <taxon>Arachnida</taxon>
        <taxon>Acari</taxon>
        <taxon>Acariformes</taxon>
        <taxon>Trombidiformes</taxon>
        <taxon>Prostigmata</taxon>
        <taxon>Anystina</taxon>
        <taxon>Parasitengona</taxon>
        <taxon>Trombiculoidea</taxon>
        <taxon>Trombiculidae</taxon>
        <taxon>Leptotrombidium</taxon>
    </lineage>
</organism>
<comment type="subcellular location">
    <subcellularLocation>
        <location evidence="1">Nucleus</location>
    </subcellularLocation>
</comment>
<keyword evidence="6" id="KW-0539">Nucleus</keyword>
<dbReference type="GO" id="GO:0003723">
    <property type="term" value="F:RNA binding"/>
    <property type="evidence" value="ECO:0007669"/>
    <property type="project" value="InterPro"/>
</dbReference>
<feature type="compositionally biased region" description="Basic and acidic residues" evidence="7">
    <location>
        <begin position="358"/>
        <end position="375"/>
    </location>
</feature>
<feature type="region of interest" description="Disordered" evidence="7">
    <location>
        <begin position="336"/>
        <end position="375"/>
    </location>
</feature>
<dbReference type="GO" id="GO:0006351">
    <property type="term" value="P:DNA-templated transcription"/>
    <property type="evidence" value="ECO:0007669"/>
    <property type="project" value="InterPro"/>
</dbReference>
<evidence type="ECO:0000256" key="5">
    <source>
        <dbReference type="ARBA" id="ARBA00023163"/>
    </source>
</evidence>
<sequence>MRLLVILQVKTKNRSYLTENYGLWVKGVMESNNAPAHDFAPSWLKIPTIPTKSSTVADKQTPIEEDNFSFRPQYFKRDSKLKDVVNNYANNSDAVDVKDRKLPPSISGKQNSFDFDSSNFHKQSTINGGNGNLNRRYNKVKLDSNRRPNSRQEFRNATSYHSKSGHLFGGDERHQISDHAMEDVNNAGSKRNTGIIDSNTFNKEFPSLVNENSANIASNVNGNSVWDNAKQKVLNTMSRKVTLLPRHVCSNEDGLKSPDTVNGSSAYYRTLVPVTKMRGKSSKDMPGLISSLGQNAKIVPLFKTPLQLSSPAMEILVRNPKTRSNKNEFLRALRSDSGKEDVDKNNENLGIDSSNTVMEEKNEKQDNFKNESSKISESEKGIEISKLVVSDEREVQLSSSLEAERRLLMEMGWKEEDEDPTFYAPLTEDEVKEYKDLIMARSQFKRHTNLNWRSPKKFTPSTSLDTLCVAANLQDLDEDSTTSSDDDDIDVL</sequence>
<protein>
    <submittedName>
        <fullName evidence="8">Vasculin-like protein 1</fullName>
    </submittedName>
</protein>
<dbReference type="Proteomes" id="UP000288716">
    <property type="component" value="Unassembled WGS sequence"/>
</dbReference>
<feature type="region of interest" description="Disordered" evidence="7">
    <location>
        <begin position="109"/>
        <end position="171"/>
    </location>
</feature>
<comment type="similarity">
    <text evidence="2">Belongs to the vasculin family.</text>
</comment>
<dbReference type="STRING" id="299467.A0A443S896"/>
<evidence type="ECO:0000256" key="6">
    <source>
        <dbReference type="ARBA" id="ARBA00023242"/>
    </source>
</evidence>
<comment type="caution">
    <text evidence="8">The sequence shown here is derived from an EMBL/GenBank/DDBJ whole genome shotgun (WGS) entry which is preliminary data.</text>
</comment>
<feature type="compositionally biased region" description="Basic and acidic residues" evidence="7">
    <location>
        <begin position="336"/>
        <end position="346"/>
    </location>
</feature>
<keyword evidence="5" id="KW-0804">Transcription</keyword>
<feature type="compositionally biased region" description="Polar residues" evidence="7">
    <location>
        <begin position="347"/>
        <end position="357"/>
    </location>
</feature>
<dbReference type="PANTHER" id="PTHR14339">
    <property type="entry name" value="VASCULIN"/>
    <property type="match status" value="1"/>
</dbReference>
<evidence type="ECO:0000256" key="1">
    <source>
        <dbReference type="ARBA" id="ARBA00004123"/>
    </source>
</evidence>
<feature type="compositionally biased region" description="Basic and acidic residues" evidence="7">
    <location>
        <begin position="140"/>
        <end position="154"/>
    </location>
</feature>
<dbReference type="GO" id="GO:0003677">
    <property type="term" value="F:DNA binding"/>
    <property type="evidence" value="ECO:0007669"/>
    <property type="project" value="UniProtKB-KW"/>
</dbReference>
<accession>A0A443S896</accession>
<evidence type="ECO:0000256" key="4">
    <source>
        <dbReference type="ARBA" id="ARBA00023125"/>
    </source>
</evidence>
<evidence type="ECO:0000256" key="7">
    <source>
        <dbReference type="SAM" id="MobiDB-lite"/>
    </source>
</evidence>
<evidence type="ECO:0000256" key="2">
    <source>
        <dbReference type="ARBA" id="ARBA00010099"/>
    </source>
</evidence>
<dbReference type="Pfam" id="PF15337">
    <property type="entry name" value="Vasculin"/>
    <property type="match status" value="1"/>
</dbReference>
<dbReference type="AlphaFoldDB" id="A0A443S896"/>
<dbReference type="VEuPathDB" id="VectorBase:LDEU008346"/>
<proteinExistence type="inferred from homology"/>
<dbReference type="OrthoDB" id="6488612at2759"/>
<reference evidence="8 9" key="1">
    <citation type="journal article" date="2018" name="Gigascience">
        <title>Genomes of trombidid mites reveal novel predicted allergens and laterally-transferred genes associated with secondary metabolism.</title>
        <authorList>
            <person name="Dong X."/>
            <person name="Chaisiri K."/>
            <person name="Xia D."/>
            <person name="Armstrong S.D."/>
            <person name="Fang Y."/>
            <person name="Donnelly M.J."/>
            <person name="Kadowaki T."/>
            <person name="McGarry J.W."/>
            <person name="Darby A.C."/>
            <person name="Makepeace B.L."/>
        </authorList>
    </citation>
    <scope>NUCLEOTIDE SEQUENCE [LARGE SCALE GENOMIC DNA]</scope>
    <source>
        <strain evidence="8">UoL-UT</strain>
    </source>
</reference>